<evidence type="ECO:0000259" key="15">
    <source>
        <dbReference type="PROSITE" id="PS52015"/>
    </source>
</evidence>
<dbReference type="SUPFAM" id="SSF74653">
    <property type="entry name" value="TolA/TonB C-terminal domain"/>
    <property type="match status" value="1"/>
</dbReference>
<evidence type="ECO:0000313" key="17">
    <source>
        <dbReference type="Proteomes" id="UP001163739"/>
    </source>
</evidence>
<comment type="similarity">
    <text evidence="2 13">Belongs to the TonB family.</text>
</comment>
<evidence type="ECO:0000256" key="11">
    <source>
        <dbReference type="ARBA" id="ARBA00023136"/>
    </source>
</evidence>
<evidence type="ECO:0000256" key="8">
    <source>
        <dbReference type="ARBA" id="ARBA00022737"/>
    </source>
</evidence>
<keyword evidence="8" id="KW-0677">Repeat</keyword>
<gene>
    <name evidence="16" type="ORF">NKI27_04795</name>
</gene>
<evidence type="ECO:0000256" key="4">
    <source>
        <dbReference type="ARBA" id="ARBA00022448"/>
    </source>
</evidence>
<dbReference type="Proteomes" id="UP001163739">
    <property type="component" value="Chromosome"/>
</dbReference>
<evidence type="ECO:0000256" key="14">
    <source>
        <dbReference type="SAM" id="MobiDB-lite"/>
    </source>
</evidence>
<dbReference type="PANTHER" id="PTHR33446">
    <property type="entry name" value="PROTEIN TONB-RELATED"/>
    <property type="match status" value="1"/>
</dbReference>
<feature type="domain" description="TonB C-terminal" evidence="15">
    <location>
        <begin position="121"/>
        <end position="212"/>
    </location>
</feature>
<organism evidence="16 17">
    <name type="scientific">Alkalimarinus alittae</name>
    <dbReference type="NCBI Taxonomy" id="2961619"/>
    <lineage>
        <taxon>Bacteria</taxon>
        <taxon>Pseudomonadati</taxon>
        <taxon>Pseudomonadota</taxon>
        <taxon>Gammaproteobacteria</taxon>
        <taxon>Alteromonadales</taxon>
        <taxon>Alteromonadaceae</taxon>
        <taxon>Alkalimarinus</taxon>
    </lineage>
</organism>
<keyword evidence="17" id="KW-1185">Reference proteome</keyword>
<reference evidence="16" key="1">
    <citation type="submission" date="2022-06" db="EMBL/GenBank/DDBJ databases">
        <title>Alkalimarinus sp. nov., isolated from gut of a Alitta virens.</title>
        <authorList>
            <person name="Yang A.I."/>
            <person name="Shin N.-R."/>
        </authorList>
    </citation>
    <scope>NUCLEOTIDE SEQUENCE</scope>
    <source>
        <strain evidence="16">A2M4</strain>
    </source>
</reference>
<dbReference type="InterPro" id="IPR051045">
    <property type="entry name" value="TonB-dependent_transducer"/>
</dbReference>
<dbReference type="PANTHER" id="PTHR33446:SF8">
    <property type="entry name" value="PROTEIN TONB"/>
    <property type="match status" value="1"/>
</dbReference>
<dbReference type="EMBL" id="CP100390">
    <property type="protein sequence ID" value="UZE97071.1"/>
    <property type="molecule type" value="Genomic_DNA"/>
</dbReference>
<dbReference type="Pfam" id="PF03544">
    <property type="entry name" value="TonB_C"/>
    <property type="match status" value="1"/>
</dbReference>
<comment type="function">
    <text evidence="13">Interacts with outer membrane receptor proteins that carry out high-affinity binding and energy dependent uptake into the periplasmic space of specific substrates. It could act to transduce energy from the cytoplasmic membrane to specific energy-requiring processes in the outer membrane, resulting in the release into the periplasm of ligands bound by these outer membrane proteins.</text>
</comment>
<keyword evidence="6 13" id="KW-0997">Cell inner membrane</keyword>
<dbReference type="InterPro" id="IPR037682">
    <property type="entry name" value="TonB_C"/>
</dbReference>
<dbReference type="RefSeq" id="WP_265048552.1">
    <property type="nucleotide sequence ID" value="NZ_CP100390.1"/>
</dbReference>
<dbReference type="InterPro" id="IPR003538">
    <property type="entry name" value="TonB"/>
</dbReference>
<evidence type="ECO:0000256" key="5">
    <source>
        <dbReference type="ARBA" id="ARBA00022475"/>
    </source>
</evidence>
<name>A0ABY6N4M8_9ALTE</name>
<evidence type="ECO:0000256" key="1">
    <source>
        <dbReference type="ARBA" id="ARBA00004383"/>
    </source>
</evidence>
<keyword evidence="7" id="KW-0812">Transmembrane</keyword>
<feature type="compositionally biased region" description="Low complexity" evidence="14">
    <location>
        <begin position="66"/>
        <end position="78"/>
    </location>
</feature>
<keyword evidence="11" id="KW-0472">Membrane</keyword>
<evidence type="ECO:0000313" key="16">
    <source>
        <dbReference type="EMBL" id="UZE97071.1"/>
    </source>
</evidence>
<evidence type="ECO:0000256" key="10">
    <source>
        <dbReference type="ARBA" id="ARBA00022989"/>
    </source>
</evidence>
<evidence type="ECO:0000256" key="13">
    <source>
        <dbReference type="RuleBase" id="RU362123"/>
    </source>
</evidence>
<evidence type="ECO:0000256" key="7">
    <source>
        <dbReference type="ARBA" id="ARBA00022692"/>
    </source>
</evidence>
<proteinExistence type="inferred from homology"/>
<evidence type="ECO:0000256" key="2">
    <source>
        <dbReference type="ARBA" id="ARBA00006555"/>
    </source>
</evidence>
<evidence type="ECO:0000256" key="9">
    <source>
        <dbReference type="ARBA" id="ARBA00022927"/>
    </source>
</evidence>
<keyword evidence="13" id="KW-0735">Signal-anchor</keyword>
<feature type="region of interest" description="Disordered" evidence="14">
    <location>
        <begin position="52"/>
        <end position="78"/>
    </location>
</feature>
<keyword evidence="10" id="KW-1133">Transmembrane helix</keyword>
<evidence type="ECO:0000256" key="12">
    <source>
        <dbReference type="ARBA" id="ARBA00025849"/>
    </source>
</evidence>
<keyword evidence="4 13" id="KW-0813">Transport</keyword>
<dbReference type="Gene3D" id="3.30.2420.10">
    <property type="entry name" value="TonB"/>
    <property type="match status" value="1"/>
</dbReference>
<accession>A0ABY6N4M8</accession>
<dbReference type="NCBIfam" id="TIGR01352">
    <property type="entry name" value="tonB_Cterm"/>
    <property type="match status" value="1"/>
</dbReference>
<sequence>MNTLWYLPVASLVVFLLFSFMAQLAGLNTPHEFKQEEDLVINVSRMRFDSDLNIRKRQRIPPPEPQQTQTQSSSAPQQEMLMSVPDITPTSAPLNVDIKLDIGATLGTIKGLDIQTDSGLALNLTQLPITRINPIYPRRALQRGIEGEVTAEFTVNREGRVLPDSLVIIKADPPGVFDKTVKRAIMRWRFNPFVKNDQAQPFKTRQKLVFKM</sequence>
<keyword evidence="5 13" id="KW-1003">Cell membrane</keyword>
<evidence type="ECO:0000256" key="3">
    <source>
        <dbReference type="ARBA" id="ARBA00022362"/>
    </source>
</evidence>
<dbReference type="InterPro" id="IPR006260">
    <property type="entry name" value="TonB/TolA_C"/>
</dbReference>
<protein>
    <recommendedName>
        <fullName evidence="3 13">Protein TonB</fullName>
    </recommendedName>
</protein>
<comment type="subunit">
    <text evidence="12">Homodimer. Forms a complex with the accessory proteins ExbB and ExbD.</text>
</comment>
<comment type="subcellular location">
    <subcellularLocation>
        <location evidence="1 13">Cell inner membrane</location>
        <topology evidence="1 13">Single-pass membrane protein</topology>
        <orientation evidence="1 13">Periplasmic side</orientation>
    </subcellularLocation>
</comment>
<dbReference type="PRINTS" id="PR01374">
    <property type="entry name" value="TONBPROTEIN"/>
</dbReference>
<evidence type="ECO:0000256" key="6">
    <source>
        <dbReference type="ARBA" id="ARBA00022519"/>
    </source>
</evidence>
<keyword evidence="9 13" id="KW-0653">Protein transport</keyword>
<dbReference type="PROSITE" id="PS52015">
    <property type="entry name" value="TONB_CTD"/>
    <property type="match status" value="1"/>
</dbReference>